<dbReference type="EMBL" id="UINC01053180">
    <property type="protein sequence ID" value="SVB69391.1"/>
    <property type="molecule type" value="Genomic_DNA"/>
</dbReference>
<sequence length="214" mass="23929">MLRTTPFHARTGPLCQPQNWRRWAGYVTAGSYELTHDREYHAIRSSAALFDISPLFKYEIRGPDAVRFLDRVVTRDVSKCQLDQVLYTPWCDEFGKVMDDGTLSRLSDDAFILTSAEPNLRWLLDNVLGFKVTVEDVSDSVAALSLQGPNARAILNRATDGAVDDVRFFRQTRALISGTDVRITRTGYTGDLGYEIWVGAAHAEPTWDGLIVAG</sequence>
<dbReference type="InterPro" id="IPR006222">
    <property type="entry name" value="GCVT_N"/>
</dbReference>
<feature type="non-terminal residue" evidence="2">
    <location>
        <position position="214"/>
    </location>
</feature>
<dbReference type="GO" id="GO:0005829">
    <property type="term" value="C:cytosol"/>
    <property type="evidence" value="ECO:0007669"/>
    <property type="project" value="TreeGrafter"/>
</dbReference>
<organism evidence="2">
    <name type="scientific">marine metagenome</name>
    <dbReference type="NCBI Taxonomy" id="408172"/>
    <lineage>
        <taxon>unclassified sequences</taxon>
        <taxon>metagenomes</taxon>
        <taxon>ecological metagenomes</taxon>
    </lineage>
</organism>
<reference evidence="2" key="1">
    <citation type="submission" date="2018-05" db="EMBL/GenBank/DDBJ databases">
        <authorList>
            <person name="Lanie J.A."/>
            <person name="Ng W.-L."/>
            <person name="Kazmierczak K.M."/>
            <person name="Andrzejewski T.M."/>
            <person name="Davidsen T.M."/>
            <person name="Wayne K.J."/>
            <person name="Tettelin H."/>
            <person name="Glass J.I."/>
            <person name="Rusch D."/>
            <person name="Podicherti R."/>
            <person name="Tsui H.-C.T."/>
            <person name="Winkler M.E."/>
        </authorList>
    </citation>
    <scope>NUCLEOTIDE SEQUENCE</scope>
</reference>
<dbReference type="SUPFAM" id="SSF103025">
    <property type="entry name" value="Folate-binding domain"/>
    <property type="match status" value="1"/>
</dbReference>
<evidence type="ECO:0000313" key="2">
    <source>
        <dbReference type="EMBL" id="SVB69391.1"/>
    </source>
</evidence>
<name>A0A382G5F3_9ZZZZ</name>
<proteinExistence type="predicted"/>
<dbReference type="AlphaFoldDB" id="A0A382G5F3"/>
<feature type="domain" description="GCVT N-terminal" evidence="1">
    <location>
        <begin position="19"/>
        <end position="214"/>
    </location>
</feature>
<evidence type="ECO:0000259" key="1">
    <source>
        <dbReference type="Pfam" id="PF01571"/>
    </source>
</evidence>
<dbReference type="PANTHER" id="PTHR43757">
    <property type="entry name" value="AMINOMETHYLTRANSFERASE"/>
    <property type="match status" value="1"/>
</dbReference>
<dbReference type="InterPro" id="IPR027266">
    <property type="entry name" value="TrmE/GcvT-like"/>
</dbReference>
<gene>
    <name evidence="2" type="ORF">METZ01_LOCUS222245</name>
</gene>
<dbReference type="Gene3D" id="3.30.1360.120">
    <property type="entry name" value="Probable tRNA modification gtpase trme, domain 1"/>
    <property type="match status" value="1"/>
</dbReference>
<accession>A0A382G5F3</accession>
<protein>
    <recommendedName>
        <fullName evidence="1">GCVT N-terminal domain-containing protein</fullName>
    </recommendedName>
</protein>
<dbReference type="Pfam" id="PF01571">
    <property type="entry name" value="GCV_T"/>
    <property type="match status" value="1"/>
</dbReference>
<dbReference type="InterPro" id="IPR028896">
    <property type="entry name" value="GcvT/YgfZ/DmdA"/>
</dbReference>
<dbReference type="PANTHER" id="PTHR43757:SF2">
    <property type="entry name" value="AMINOMETHYLTRANSFERASE, MITOCHONDRIAL"/>
    <property type="match status" value="1"/>
</dbReference>